<proteinExistence type="predicted"/>
<evidence type="ECO:0008006" key="4">
    <source>
        <dbReference type="Google" id="ProtNLM"/>
    </source>
</evidence>
<comment type="caution">
    <text evidence="2">The sequence shown here is derived from an EMBL/GenBank/DDBJ whole genome shotgun (WGS) entry which is preliminary data.</text>
</comment>
<gene>
    <name evidence="2" type="ORF">LTR16_001435</name>
</gene>
<evidence type="ECO:0000256" key="1">
    <source>
        <dbReference type="SAM" id="MobiDB-lite"/>
    </source>
</evidence>
<reference evidence="2 3" key="1">
    <citation type="submission" date="2023-08" db="EMBL/GenBank/DDBJ databases">
        <title>Black Yeasts Isolated from many extreme environments.</title>
        <authorList>
            <person name="Coleine C."/>
            <person name="Stajich J.E."/>
            <person name="Selbmann L."/>
        </authorList>
    </citation>
    <scope>NUCLEOTIDE SEQUENCE [LARGE SCALE GENOMIC DNA]</scope>
    <source>
        <strain evidence="2 3">CCFEE 536</strain>
    </source>
</reference>
<feature type="region of interest" description="Disordered" evidence="1">
    <location>
        <begin position="1"/>
        <end position="197"/>
    </location>
</feature>
<accession>A0ABR0KTZ0</accession>
<organism evidence="2 3">
    <name type="scientific">Cryomyces antarcticus</name>
    <dbReference type="NCBI Taxonomy" id="329879"/>
    <lineage>
        <taxon>Eukaryota</taxon>
        <taxon>Fungi</taxon>
        <taxon>Dikarya</taxon>
        <taxon>Ascomycota</taxon>
        <taxon>Pezizomycotina</taxon>
        <taxon>Dothideomycetes</taxon>
        <taxon>Dothideomycetes incertae sedis</taxon>
        <taxon>Cryomyces</taxon>
    </lineage>
</organism>
<dbReference type="EMBL" id="JAVRRA010024693">
    <property type="protein sequence ID" value="KAK5130572.1"/>
    <property type="molecule type" value="Genomic_DNA"/>
</dbReference>
<feature type="compositionally biased region" description="Basic and acidic residues" evidence="1">
    <location>
        <begin position="22"/>
        <end position="31"/>
    </location>
</feature>
<keyword evidence="3" id="KW-1185">Reference proteome</keyword>
<feature type="region of interest" description="Disordered" evidence="1">
    <location>
        <begin position="210"/>
        <end position="267"/>
    </location>
</feature>
<dbReference type="Proteomes" id="UP001357485">
    <property type="component" value="Unassembled WGS sequence"/>
</dbReference>
<feature type="compositionally biased region" description="Acidic residues" evidence="1">
    <location>
        <begin position="235"/>
        <end position="267"/>
    </location>
</feature>
<evidence type="ECO:0000313" key="3">
    <source>
        <dbReference type="Proteomes" id="UP001357485"/>
    </source>
</evidence>
<evidence type="ECO:0000313" key="2">
    <source>
        <dbReference type="EMBL" id="KAK5130572.1"/>
    </source>
</evidence>
<feature type="compositionally biased region" description="Polar residues" evidence="1">
    <location>
        <begin position="113"/>
        <end position="128"/>
    </location>
</feature>
<name>A0ABR0KTZ0_9PEZI</name>
<feature type="compositionally biased region" description="Basic residues" evidence="1">
    <location>
        <begin position="32"/>
        <end position="42"/>
    </location>
</feature>
<protein>
    <recommendedName>
        <fullName evidence="4">BZIP domain-containing protein</fullName>
    </recommendedName>
</protein>
<feature type="compositionally biased region" description="Low complexity" evidence="1">
    <location>
        <begin position="155"/>
        <end position="179"/>
    </location>
</feature>
<sequence length="324" mass="35954">MARKDPSKLRYPQKAHATFTAEEAKERERQKQREKRSRRRSERAREAAQDAAPEPRSSSIGRRIDEPESIGAASSLQDLQHGAGHAERTGRDIVFNPGVGETDGQRPERRCSGSPTSARSPPRTTVSTTEKDASLIGRRVTRSQTRLQLSVEKATPSPSLQRLPSPTLSPPSSSDGSTLFVERRPSEPPTVHYKGSRDLKDLNSCSIRSHNAAKSYNVTREGKDDTSSLSSIDELWQEETLSETESVDEDEDEREPDVSEYEEDLAEAAEERCRGRIIDGMNEQIAAAWIEEHMLQETVCKRCLAGEGLGDADDSSLPLISSRK</sequence>